<dbReference type="GO" id="GO:0005634">
    <property type="term" value="C:nucleus"/>
    <property type="evidence" value="ECO:0007669"/>
    <property type="project" value="UniProtKB-SubCell"/>
</dbReference>
<dbReference type="OrthoDB" id="514967at2759"/>
<evidence type="ECO:0000256" key="5">
    <source>
        <dbReference type="ARBA" id="ARBA00023015"/>
    </source>
</evidence>
<keyword evidence="3 9" id="KW-0863">Zinc-finger</keyword>
<keyword evidence="8" id="KW-0539">Nucleus</keyword>
<comment type="subcellular location">
    <subcellularLocation>
        <location evidence="1">Nucleus</location>
    </subcellularLocation>
</comment>
<dbReference type="GO" id="GO:0003677">
    <property type="term" value="F:DNA binding"/>
    <property type="evidence" value="ECO:0007669"/>
    <property type="project" value="UniProtKB-KW"/>
</dbReference>
<keyword evidence="5" id="KW-0805">Transcription regulation</keyword>
<evidence type="ECO:0000256" key="6">
    <source>
        <dbReference type="ARBA" id="ARBA00023125"/>
    </source>
</evidence>
<evidence type="ECO:0000256" key="4">
    <source>
        <dbReference type="ARBA" id="ARBA00022833"/>
    </source>
</evidence>
<evidence type="ECO:0000256" key="9">
    <source>
        <dbReference type="PROSITE-ProRule" id="PRU00470"/>
    </source>
</evidence>
<dbReference type="Proteomes" id="UP000087171">
    <property type="component" value="Chromosome Ca6"/>
</dbReference>
<dbReference type="GeneID" id="101512968"/>
<feature type="compositionally biased region" description="Acidic residues" evidence="10">
    <location>
        <begin position="11"/>
        <end position="20"/>
    </location>
</feature>
<feature type="compositionally biased region" description="Basic and acidic residues" evidence="10">
    <location>
        <begin position="1"/>
        <end position="10"/>
    </location>
</feature>
<evidence type="ECO:0000313" key="12">
    <source>
        <dbReference type="Proteomes" id="UP000087171"/>
    </source>
</evidence>
<protein>
    <submittedName>
        <fullName evidence="13">Squamosa promoter-binding protein 1</fullName>
    </submittedName>
</protein>
<keyword evidence="4" id="KW-0862">Zinc</keyword>
<dbReference type="SMR" id="A0A1S3E9Q2"/>
<dbReference type="AlphaFoldDB" id="A0A1S3E9Q2"/>
<sequence>MERSEEKWSLVDEEEEESGEEGIKKRVVKGSKGAGGSSNIATCCQVENCDADLSEAKQYHRRHKVCEYHAKAPAVHISGLQQRFCQQCSRFHELSEFDDSKRSCRRRLAEHNLRRRKNAND</sequence>
<dbReference type="GO" id="GO:0008270">
    <property type="term" value="F:zinc ion binding"/>
    <property type="evidence" value="ECO:0007669"/>
    <property type="project" value="UniProtKB-KW"/>
</dbReference>
<evidence type="ECO:0000256" key="8">
    <source>
        <dbReference type="ARBA" id="ARBA00023242"/>
    </source>
</evidence>
<reference evidence="12" key="1">
    <citation type="journal article" date="2013" name="Nat. Biotechnol.">
        <title>Draft genome sequence of chickpea (Cicer arietinum) provides a resource for trait improvement.</title>
        <authorList>
            <person name="Varshney R.K."/>
            <person name="Song C."/>
            <person name="Saxena R.K."/>
            <person name="Azam S."/>
            <person name="Yu S."/>
            <person name="Sharpe A.G."/>
            <person name="Cannon S."/>
            <person name="Baek J."/>
            <person name="Rosen B.D."/>
            <person name="Tar'an B."/>
            <person name="Millan T."/>
            <person name="Zhang X."/>
            <person name="Ramsay L.D."/>
            <person name="Iwata A."/>
            <person name="Wang Y."/>
            <person name="Nelson W."/>
            <person name="Farmer A.D."/>
            <person name="Gaur P.M."/>
            <person name="Soderlund C."/>
            <person name="Penmetsa R.V."/>
            <person name="Xu C."/>
            <person name="Bharti A.K."/>
            <person name="He W."/>
            <person name="Winter P."/>
            <person name="Zhao S."/>
            <person name="Hane J.K."/>
            <person name="Carrasquilla-Garcia N."/>
            <person name="Condie J.A."/>
            <person name="Upadhyaya H.D."/>
            <person name="Luo M.C."/>
            <person name="Thudi M."/>
            <person name="Gowda C.L."/>
            <person name="Singh N.P."/>
            <person name="Lichtenzveig J."/>
            <person name="Gali K.K."/>
            <person name="Rubio J."/>
            <person name="Nadarajan N."/>
            <person name="Dolezel J."/>
            <person name="Bansal K.C."/>
            <person name="Xu X."/>
            <person name="Edwards D."/>
            <person name="Zhang G."/>
            <person name="Kahl G."/>
            <person name="Gil J."/>
            <person name="Singh K.B."/>
            <person name="Datta S.K."/>
            <person name="Jackson S.A."/>
            <person name="Wang J."/>
            <person name="Cook D.R."/>
        </authorList>
    </citation>
    <scope>NUCLEOTIDE SEQUENCE [LARGE SCALE GENOMIC DNA]</scope>
    <source>
        <strain evidence="12">cv. CDC Frontier</strain>
    </source>
</reference>
<feature type="region of interest" description="Disordered" evidence="10">
    <location>
        <begin position="1"/>
        <end position="38"/>
    </location>
</feature>
<dbReference type="PANTHER" id="PTHR31251:SF197">
    <property type="entry name" value="SQUAMOSA PROMOTER-BINDING-LIKE PROTEIN 16"/>
    <property type="match status" value="1"/>
</dbReference>
<dbReference type="PROSITE" id="PS51141">
    <property type="entry name" value="ZF_SBP"/>
    <property type="match status" value="1"/>
</dbReference>
<feature type="domain" description="SBP-type" evidence="11">
    <location>
        <begin position="41"/>
        <end position="118"/>
    </location>
</feature>
<dbReference type="KEGG" id="cam:101512968"/>
<dbReference type="PaxDb" id="3827-XP_004505078.1"/>
<dbReference type="Gene3D" id="4.10.1100.10">
    <property type="entry name" value="Transcription factor, SBP-box domain"/>
    <property type="match status" value="1"/>
</dbReference>
<gene>
    <name evidence="13" type="primary">LOC101512968</name>
</gene>
<evidence type="ECO:0000313" key="13">
    <source>
        <dbReference type="RefSeq" id="XP_012572557.1"/>
    </source>
</evidence>
<evidence type="ECO:0000256" key="1">
    <source>
        <dbReference type="ARBA" id="ARBA00004123"/>
    </source>
</evidence>
<evidence type="ECO:0000256" key="10">
    <source>
        <dbReference type="SAM" id="MobiDB-lite"/>
    </source>
</evidence>
<evidence type="ECO:0000256" key="2">
    <source>
        <dbReference type="ARBA" id="ARBA00022723"/>
    </source>
</evidence>
<organism evidence="12 13">
    <name type="scientific">Cicer arietinum</name>
    <name type="common">Chickpea</name>
    <name type="synonym">Garbanzo</name>
    <dbReference type="NCBI Taxonomy" id="3827"/>
    <lineage>
        <taxon>Eukaryota</taxon>
        <taxon>Viridiplantae</taxon>
        <taxon>Streptophyta</taxon>
        <taxon>Embryophyta</taxon>
        <taxon>Tracheophyta</taxon>
        <taxon>Spermatophyta</taxon>
        <taxon>Magnoliopsida</taxon>
        <taxon>eudicotyledons</taxon>
        <taxon>Gunneridae</taxon>
        <taxon>Pentapetalae</taxon>
        <taxon>rosids</taxon>
        <taxon>fabids</taxon>
        <taxon>Fabales</taxon>
        <taxon>Fabaceae</taxon>
        <taxon>Papilionoideae</taxon>
        <taxon>50 kb inversion clade</taxon>
        <taxon>NPAAA clade</taxon>
        <taxon>Hologalegina</taxon>
        <taxon>IRL clade</taxon>
        <taxon>Cicereae</taxon>
        <taxon>Cicer</taxon>
    </lineage>
</organism>
<dbReference type="InterPro" id="IPR036893">
    <property type="entry name" value="SBP_sf"/>
</dbReference>
<keyword evidence="2" id="KW-0479">Metal-binding</keyword>
<accession>A0A1S3E9Q2</accession>
<evidence type="ECO:0000256" key="7">
    <source>
        <dbReference type="ARBA" id="ARBA00023163"/>
    </source>
</evidence>
<dbReference type="RefSeq" id="XP_012572557.1">
    <property type="nucleotide sequence ID" value="XM_012717103.2"/>
</dbReference>
<dbReference type="SUPFAM" id="SSF103612">
    <property type="entry name" value="SBT domain"/>
    <property type="match status" value="1"/>
</dbReference>
<dbReference type="STRING" id="3827.A0A1S3E9Q2"/>
<keyword evidence="6" id="KW-0238">DNA-binding</keyword>
<keyword evidence="7" id="KW-0804">Transcription</keyword>
<dbReference type="Pfam" id="PF03110">
    <property type="entry name" value="SBP"/>
    <property type="match status" value="1"/>
</dbReference>
<proteinExistence type="predicted"/>
<dbReference type="InterPro" id="IPR004333">
    <property type="entry name" value="SBP_dom"/>
</dbReference>
<dbReference type="PANTHER" id="PTHR31251">
    <property type="entry name" value="SQUAMOSA PROMOTER-BINDING-LIKE PROTEIN 4"/>
    <property type="match status" value="1"/>
</dbReference>
<evidence type="ECO:0000256" key="3">
    <source>
        <dbReference type="ARBA" id="ARBA00022771"/>
    </source>
</evidence>
<evidence type="ECO:0000259" key="11">
    <source>
        <dbReference type="PROSITE" id="PS51141"/>
    </source>
</evidence>
<name>A0A1S3E9Q2_CICAR</name>
<reference evidence="13" key="2">
    <citation type="submission" date="2025-08" db="UniProtKB">
        <authorList>
            <consortium name="RefSeq"/>
        </authorList>
    </citation>
    <scope>IDENTIFICATION</scope>
    <source>
        <tissue evidence="13">Etiolated seedlings</tissue>
    </source>
</reference>
<dbReference type="FunFam" id="4.10.1100.10:FF:000001">
    <property type="entry name" value="Squamosa promoter-binding-like protein 14"/>
    <property type="match status" value="1"/>
</dbReference>
<dbReference type="InterPro" id="IPR044817">
    <property type="entry name" value="SBP-like"/>
</dbReference>
<keyword evidence="12" id="KW-1185">Reference proteome</keyword>